<dbReference type="Proteomes" id="UP000319817">
    <property type="component" value="Chromosome"/>
</dbReference>
<name>A0A517NYK1_9BACT</name>
<protein>
    <submittedName>
        <fullName evidence="2">Uncharacterized protein</fullName>
    </submittedName>
</protein>
<evidence type="ECO:0000313" key="3">
    <source>
        <dbReference type="Proteomes" id="UP000319817"/>
    </source>
</evidence>
<dbReference type="EMBL" id="CP036526">
    <property type="protein sequence ID" value="QDT12197.1"/>
    <property type="molecule type" value="Genomic_DNA"/>
</dbReference>
<feature type="compositionally biased region" description="Acidic residues" evidence="1">
    <location>
        <begin position="44"/>
        <end position="53"/>
    </location>
</feature>
<feature type="region of interest" description="Disordered" evidence="1">
    <location>
        <begin position="1"/>
        <end position="53"/>
    </location>
</feature>
<organism evidence="2 3">
    <name type="scientific">Stieleria marina</name>
    <dbReference type="NCBI Taxonomy" id="1930275"/>
    <lineage>
        <taxon>Bacteria</taxon>
        <taxon>Pseudomonadati</taxon>
        <taxon>Planctomycetota</taxon>
        <taxon>Planctomycetia</taxon>
        <taxon>Pirellulales</taxon>
        <taxon>Pirellulaceae</taxon>
        <taxon>Stieleria</taxon>
    </lineage>
</organism>
<gene>
    <name evidence="2" type="ORF">K239x_42060</name>
</gene>
<evidence type="ECO:0000256" key="1">
    <source>
        <dbReference type="SAM" id="MobiDB-lite"/>
    </source>
</evidence>
<accession>A0A517NYK1</accession>
<reference evidence="2 3" key="1">
    <citation type="submission" date="2019-02" db="EMBL/GenBank/DDBJ databases">
        <title>Deep-cultivation of Planctomycetes and their phenomic and genomic characterization uncovers novel biology.</title>
        <authorList>
            <person name="Wiegand S."/>
            <person name="Jogler M."/>
            <person name="Boedeker C."/>
            <person name="Pinto D."/>
            <person name="Vollmers J."/>
            <person name="Rivas-Marin E."/>
            <person name="Kohn T."/>
            <person name="Peeters S.H."/>
            <person name="Heuer A."/>
            <person name="Rast P."/>
            <person name="Oberbeckmann S."/>
            <person name="Bunk B."/>
            <person name="Jeske O."/>
            <person name="Meyerdierks A."/>
            <person name="Storesund J.E."/>
            <person name="Kallscheuer N."/>
            <person name="Luecker S."/>
            <person name="Lage O.M."/>
            <person name="Pohl T."/>
            <person name="Merkel B.J."/>
            <person name="Hornburger P."/>
            <person name="Mueller R.-W."/>
            <person name="Bruemmer F."/>
            <person name="Labrenz M."/>
            <person name="Spormann A.M."/>
            <person name="Op den Camp H."/>
            <person name="Overmann J."/>
            <person name="Amann R."/>
            <person name="Jetten M.S.M."/>
            <person name="Mascher T."/>
            <person name="Medema M.H."/>
            <person name="Devos D.P."/>
            <person name="Kaster A.-K."/>
            <person name="Ovreas L."/>
            <person name="Rohde M."/>
            <person name="Galperin M.Y."/>
            <person name="Jogler C."/>
        </authorList>
    </citation>
    <scope>NUCLEOTIDE SEQUENCE [LARGE SCALE GENOMIC DNA]</scope>
    <source>
        <strain evidence="2 3">K23_9</strain>
    </source>
</reference>
<keyword evidence="3" id="KW-1185">Reference proteome</keyword>
<sequence>MSDYFGGNQKDSLADLLRDDRDADAGQRNAQPQSPRRSDNVGELADDEPTYNLLDDDSEFEEEDEQDELLKAAQNRTRALAGHLNRLQKPLGEIRLVNLESASTVKPVNQAKQLTQHLPAQWVTASGASPRLANRYPVGFCHRPLYFQELDLERCGEHFGCLQNLHSAAHFLIGTAIVPYRMATQCPDHLVRGRGDCRTGHTIGHRIEPLSRGNLQGRGVVAEAAAIAGFTFLLL</sequence>
<feature type="compositionally biased region" description="Basic and acidic residues" evidence="1">
    <location>
        <begin position="12"/>
        <end position="25"/>
    </location>
</feature>
<dbReference type="AlphaFoldDB" id="A0A517NYK1"/>
<proteinExistence type="predicted"/>
<evidence type="ECO:0000313" key="2">
    <source>
        <dbReference type="EMBL" id="QDT12197.1"/>
    </source>
</evidence>